<gene>
    <name evidence="7" type="primary">crtN</name>
    <name evidence="7" type="ORF">APU01nite_01080</name>
    <name evidence="8" type="ORF">SAMN04488100_10197</name>
</gene>
<evidence type="ECO:0000256" key="1">
    <source>
        <dbReference type="ARBA" id="ARBA00004829"/>
    </source>
</evidence>
<evidence type="ECO:0000313" key="10">
    <source>
        <dbReference type="Proteomes" id="UP000321425"/>
    </source>
</evidence>
<comment type="similarity">
    <text evidence="4">Belongs to the carotenoid/retinoid oxidoreductase family. CrtN subfamily.</text>
</comment>
<evidence type="ECO:0000313" key="8">
    <source>
        <dbReference type="EMBL" id="SEL42018.1"/>
    </source>
</evidence>
<evidence type="ECO:0000256" key="2">
    <source>
        <dbReference type="ARBA" id="ARBA00022746"/>
    </source>
</evidence>
<dbReference type="AlphaFoldDB" id="A0A1H7Q2R4"/>
<dbReference type="InterPro" id="IPR002937">
    <property type="entry name" value="Amino_oxidase"/>
</dbReference>
<dbReference type="GO" id="GO:0016491">
    <property type="term" value="F:oxidoreductase activity"/>
    <property type="evidence" value="ECO:0007669"/>
    <property type="project" value="UniProtKB-KW"/>
</dbReference>
<dbReference type="EMBL" id="BJUX01000001">
    <property type="protein sequence ID" value="GEK88069.1"/>
    <property type="molecule type" value="Genomic_DNA"/>
</dbReference>
<dbReference type="EMBL" id="FOBL01000001">
    <property type="protein sequence ID" value="SEL42018.1"/>
    <property type="molecule type" value="Genomic_DNA"/>
</dbReference>
<keyword evidence="3 5" id="KW-0560">Oxidoreductase</keyword>
<protein>
    <submittedName>
        <fullName evidence="7">Dehydrosqualene desaturase</fullName>
    </submittedName>
    <submittedName>
        <fullName evidence="8">Phytoene desaturase</fullName>
    </submittedName>
</protein>
<evidence type="ECO:0000313" key="9">
    <source>
        <dbReference type="Proteomes" id="UP000198548"/>
    </source>
</evidence>
<dbReference type="PANTHER" id="PTHR43734">
    <property type="entry name" value="PHYTOENE DESATURASE"/>
    <property type="match status" value="1"/>
</dbReference>
<keyword evidence="10" id="KW-1185">Reference proteome</keyword>
<dbReference type="InterPro" id="IPR036188">
    <property type="entry name" value="FAD/NAD-bd_sf"/>
</dbReference>
<dbReference type="Gene3D" id="3.50.50.60">
    <property type="entry name" value="FAD/NAD(P)-binding domain"/>
    <property type="match status" value="2"/>
</dbReference>
<evidence type="ECO:0000256" key="4">
    <source>
        <dbReference type="ARBA" id="ARBA00038322"/>
    </source>
</evidence>
<comment type="pathway">
    <text evidence="1 5">Carotenoid biosynthesis.</text>
</comment>
<proteinExistence type="inferred from homology"/>
<dbReference type="SUPFAM" id="SSF51905">
    <property type="entry name" value="FAD/NAD(P)-binding domain"/>
    <property type="match status" value="1"/>
</dbReference>
<dbReference type="PRINTS" id="PR00419">
    <property type="entry name" value="ADXRDTASE"/>
</dbReference>
<dbReference type="RefSeq" id="WP_091485886.1">
    <property type="nucleotide sequence ID" value="NZ_BJUX01000001.1"/>
</dbReference>
<sequence length="496" mass="56404">MAKTVSVIGAGVAGLASAIRLQNQGYDVTLYEKEALPGGKMNQIKKDGFTFDVGPSIVMMPEIYNEVFEVAGRDPKDYIPMTRLDPMYSAYFEDERIDVSNDLVKLIDHLEGISDEDAVGFLAYLKDIYERFIIAKKYFIQRPFRNASDFYNPFMIRQAMKLKTFDSANHSIGKFVKDKRLQQILSFQTLYIGISPSNGPSLYTIIPMIEYLYGIWFIKGGMHTMASSMERLFLELGGTVNYNTPVDEIVIENKRATGIKVNGEKILSDYVMCNADFPYAMKNLVKDKKAKGKYTDKKIDEMKYSCSCFVMYLGMNKKYDDVENVHSFIFSQELDQNLEDIFEGKLLEKASFYVYIASKMDEDLAPENKDGIYVLLPVSDLATANYEWTEETKAYYRDQVLSKLKTIEGFETVEEDIISESYMTPVDFEQKYNAYNGATFGLRPTLTQSNHFRPQAKAKHTENLYFTGSSTHPGAGVPIVLTSAKIATDELIKDDK</sequence>
<dbReference type="PANTHER" id="PTHR43734:SF1">
    <property type="entry name" value="PHYTOENE DESATURASE"/>
    <property type="match status" value="1"/>
</dbReference>
<evidence type="ECO:0000259" key="6">
    <source>
        <dbReference type="Pfam" id="PF01593"/>
    </source>
</evidence>
<name>A0A1H7Q2R4_9LACT</name>
<feature type="domain" description="Amine oxidase" evidence="6">
    <location>
        <begin position="12"/>
        <end position="491"/>
    </location>
</feature>
<keyword evidence="2 5" id="KW-0125">Carotenoid biosynthesis</keyword>
<dbReference type="Proteomes" id="UP000321425">
    <property type="component" value="Unassembled WGS sequence"/>
</dbReference>
<dbReference type="NCBIfam" id="TIGR02734">
    <property type="entry name" value="crtI_fam"/>
    <property type="match status" value="1"/>
</dbReference>
<reference evidence="7 10" key="2">
    <citation type="submission" date="2019-07" db="EMBL/GenBank/DDBJ databases">
        <title>Whole genome shotgun sequence of Alkalibacterium putridalgicola NBRC 103243.</title>
        <authorList>
            <person name="Hosoyama A."/>
            <person name="Uohara A."/>
            <person name="Ohji S."/>
            <person name="Ichikawa N."/>
        </authorList>
    </citation>
    <scope>NUCLEOTIDE SEQUENCE [LARGE SCALE GENOMIC DNA]</scope>
    <source>
        <strain evidence="7 10">NBRC 103243</strain>
    </source>
</reference>
<dbReference type="OrthoDB" id="9814556at2"/>
<dbReference type="Proteomes" id="UP000198548">
    <property type="component" value="Unassembled WGS sequence"/>
</dbReference>
<dbReference type="Pfam" id="PF01593">
    <property type="entry name" value="Amino_oxidase"/>
    <property type="match status" value="1"/>
</dbReference>
<organism evidence="8 9">
    <name type="scientific">Alkalibacterium putridalgicola</name>
    <dbReference type="NCBI Taxonomy" id="426703"/>
    <lineage>
        <taxon>Bacteria</taxon>
        <taxon>Bacillati</taxon>
        <taxon>Bacillota</taxon>
        <taxon>Bacilli</taxon>
        <taxon>Lactobacillales</taxon>
        <taxon>Carnobacteriaceae</taxon>
        <taxon>Alkalibacterium</taxon>
    </lineage>
</organism>
<accession>A0A1H7Q2R4</accession>
<evidence type="ECO:0000313" key="7">
    <source>
        <dbReference type="EMBL" id="GEK88069.1"/>
    </source>
</evidence>
<dbReference type="STRING" id="426703.SAMN04488100_10197"/>
<dbReference type="GO" id="GO:0016117">
    <property type="term" value="P:carotenoid biosynthetic process"/>
    <property type="evidence" value="ECO:0007669"/>
    <property type="project" value="UniProtKB-KW"/>
</dbReference>
<dbReference type="InterPro" id="IPR014105">
    <property type="entry name" value="Carotenoid/retinoid_OxRdtase"/>
</dbReference>
<reference evidence="8 9" key="1">
    <citation type="submission" date="2016-10" db="EMBL/GenBank/DDBJ databases">
        <authorList>
            <person name="de Groot N.N."/>
        </authorList>
    </citation>
    <scope>NUCLEOTIDE SEQUENCE [LARGE SCALE GENOMIC DNA]</scope>
    <source>
        <strain evidence="8 9">DSM 19182</strain>
    </source>
</reference>
<evidence type="ECO:0000256" key="5">
    <source>
        <dbReference type="RuleBase" id="RU362075"/>
    </source>
</evidence>
<evidence type="ECO:0000256" key="3">
    <source>
        <dbReference type="ARBA" id="ARBA00023002"/>
    </source>
</evidence>